<evidence type="ECO:0000256" key="2">
    <source>
        <dbReference type="SAM" id="SignalP"/>
    </source>
</evidence>
<name>A0A367W4H6_9PROT</name>
<dbReference type="Gene3D" id="3.40.190.10">
    <property type="entry name" value="Periplasmic binding protein-like II"/>
    <property type="match status" value="2"/>
</dbReference>
<evidence type="ECO:0000313" key="4">
    <source>
        <dbReference type="EMBL" id="RCK36335.1"/>
    </source>
</evidence>
<dbReference type="RefSeq" id="WP_114102854.1">
    <property type="nucleotide sequence ID" value="NZ_JPWF01000008.1"/>
</dbReference>
<organism evidence="4 5">
    <name type="scientific">Thalassospira profundimaris</name>
    <dbReference type="NCBI Taxonomy" id="502049"/>
    <lineage>
        <taxon>Bacteria</taxon>
        <taxon>Pseudomonadati</taxon>
        <taxon>Pseudomonadota</taxon>
        <taxon>Alphaproteobacteria</taxon>
        <taxon>Rhodospirillales</taxon>
        <taxon>Thalassospiraceae</taxon>
        <taxon>Thalassospira</taxon>
    </lineage>
</organism>
<dbReference type="SMART" id="SM00062">
    <property type="entry name" value="PBPb"/>
    <property type="match status" value="1"/>
</dbReference>
<dbReference type="SUPFAM" id="SSF53850">
    <property type="entry name" value="Periplasmic binding protein-like II"/>
    <property type="match status" value="1"/>
</dbReference>
<sequence length="296" mass="31883">MNQTIRKLLAGCALSIGLFSVSLTAANAEKMPEDVINLVPQQIRDSGVIRVGSQQTFPPVEFREPGKTEVVGVSADLLAEVADRLGLKLEYIHGEYSSLIPGVEAGRFDMASGGISDNETREEKLDFVNYMMSGGSILVRDDEDGAKLDHIDKFCGRSVATLLGSRIIMDAVEKASAICETNGGKPITAEQLPSAPDARMQLDLKRVDGYLGDFPALVYMIETMPGKYQIAGGNFVLTPYVTSWGFGKNANGLRDAVQKTMQTMLEDGTYAILMGKWGLGGGALPEITINKPASKR</sequence>
<dbReference type="EMBL" id="JPWF01000008">
    <property type="protein sequence ID" value="RCK36335.1"/>
    <property type="molecule type" value="Genomic_DNA"/>
</dbReference>
<dbReference type="PANTHER" id="PTHR35936:SF17">
    <property type="entry name" value="ARGININE-BINDING EXTRACELLULAR PROTEIN ARTP"/>
    <property type="match status" value="1"/>
</dbReference>
<keyword evidence="1 2" id="KW-0732">Signal</keyword>
<evidence type="ECO:0000256" key="1">
    <source>
        <dbReference type="ARBA" id="ARBA00022729"/>
    </source>
</evidence>
<dbReference type="Proteomes" id="UP000253226">
    <property type="component" value="Unassembled WGS sequence"/>
</dbReference>
<dbReference type="AlphaFoldDB" id="A0A367W4H6"/>
<dbReference type="OrthoDB" id="9807134at2"/>
<dbReference type="CDD" id="cd01004">
    <property type="entry name" value="PBP2_MidA_like"/>
    <property type="match status" value="1"/>
</dbReference>
<dbReference type="Pfam" id="PF00497">
    <property type="entry name" value="SBP_bac_3"/>
    <property type="match status" value="1"/>
</dbReference>
<evidence type="ECO:0000259" key="3">
    <source>
        <dbReference type="SMART" id="SM00062"/>
    </source>
</evidence>
<reference evidence="4 5" key="1">
    <citation type="submission" date="2014-07" db="EMBL/GenBank/DDBJ databases">
        <title>Draft genome sequence of Thalassospira profundimaris 35.</title>
        <authorList>
            <person name="Lai Q."/>
            <person name="Shao Z."/>
        </authorList>
    </citation>
    <scope>NUCLEOTIDE SEQUENCE [LARGE SCALE GENOMIC DNA]</scope>
    <source>
        <strain evidence="4 5">35</strain>
    </source>
</reference>
<gene>
    <name evidence="4" type="ORF">TH19_13780</name>
</gene>
<dbReference type="InterPro" id="IPR001638">
    <property type="entry name" value="Solute-binding_3/MltF_N"/>
</dbReference>
<dbReference type="PANTHER" id="PTHR35936">
    <property type="entry name" value="MEMBRANE-BOUND LYTIC MUREIN TRANSGLYCOSYLASE F"/>
    <property type="match status" value="1"/>
</dbReference>
<feature type="domain" description="Solute-binding protein family 3/N-terminal" evidence="3">
    <location>
        <begin position="48"/>
        <end position="281"/>
    </location>
</feature>
<evidence type="ECO:0000313" key="5">
    <source>
        <dbReference type="Proteomes" id="UP000253226"/>
    </source>
</evidence>
<feature type="chain" id="PRO_5016751781" evidence="2">
    <location>
        <begin position="26"/>
        <end position="296"/>
    </location>
</feature>
<accession>A0A367W4H6</accession>
<feature type="signal peptide" evidence="2">
    <location>
        <begin position="1"/>
        <end position="25"/>
    </location>
</feature>
<proteinExistence type="predicted"/>
<comment type="caution">
    <text evidence="4">The sequence shown here is derived from an EMBL/GenBank/DDBJ whole genome shotgun (WGS) entry which is preliminary data.</text>
</comment>
<protein>
    <submittedName>
        <fullName evidence="4">ABC transporter substrate-binding protein</fullName>
    </submittedName>
</protein>